<dbReference type="GO" id="GO:0016757">
    <property type="term" value="F:glycosyltransferase activity"/>
    <property type="evidence" value="ECO:0007669"/>
    <property type="project" value="UniProtKB-KW"/>
</dbReference>
<dbReference type="EC" id="2.4.-.-" evidence="7"/>
<evidence type="ECO:0000313" key="8">
    <source>
        <dbReference type="Proteomes" id="UP001357223"/>
    </source>
</evidence>
<keyword evidence="4" id="KW-1133">Transmembrane helix</keyword>
<keyword evidence="3 7" id="KW-0808">Transferase</keyword>
<feature type="transmembrane region" description="Helical" evidence="4">
    <location>
        <begin position="370"/>
        <end position="393"/>
    </location>
</feature>
<proteinExistence type="inferred from homology"/>
<dbReference type="Gene3D" id="3.90.550.10">
    <property type="entry name" value="Spore Coat Polysaccharide Biosynthesis Protein SpsA, Chain A"/>
    <property type="match status" value="1"/>
</dbReference>
<dbReference type="RefSeq" id="WP_338453375.1">
    <property type="nucleotide sequence ID" value="NZ_CP137640.1"/>
</dbReference>
<dbReference type="InterPro" id="IPR001173">
    <property type="entry name" value="Glyco_trans_2-like"/>
</dbReference>
<keyword evidence="8" id="KW-1185">Reference proteome</keyword>
<evidence type="ECO:0000259" key="6">
    <source>
        <dbReference type="Pfam" id="PF13632"/>
    </source>
</evidence>
<evidence type="ECO:0000256" key="4">
    <source>
        <dbReference type="SAM" id="Phobius"/>
    </source>
</evidence>
<organism evidence="7 8">
    <name type="scientific">Niallia oryzisoli</name>
    <dbReference type="NCBI Taxonomy" id="1737571"/>
    <lineage>
        <taxon>Bacteria</taxon>
        <taxon>Bacillati</taxon>
        <taxon>Bacillota</taxon>
        <taxon>Bacilli</taxon>
        <taxon>Bacillales</taxon>
        <taxon>Bacillaceae</taxon>
        <taxon>Niallia</taxon>
    </lineage>
</organism>
<dbReference type="SUPFAM" id="SSF53448">
    <property type="entry name" value="Nucleotide-diphospho-sugar transferases"/>
    <property type="match status" value="1"/>
</dbReference>
<gene>
    <name evidence="7" type="ORF">R4Z09_28115</name>
</gene>
<name>A0ABZ2CQ60_9BACI</name>
<feature type="domain" description="Glycosyltransferase 2-like" evidence="5">
    <location>
        <begin position="49"/>
        <end position="184"/>
    </location>
</feature>
<dbReference type="PANTHER" id="PTHR43630:SF1">
    <property type="entry name" value="POLY-BETA-1,6-N-ACETYL-D-GLUCOSAMINE SYNTHASE"/>
    <property type="match status" value="1"/>
</dbReference>
<reference evidence="7 8" key="1">
    <citation type="submission" date="2023-10" db="EMBL/GenBank/DDBJ databases">
        <title>Niallia locisalis sp.nov. isolated from a salt pond sample.</title>
        <authorList>
            <person name="Li X.-J."/>
            <person name="Dong L."/>
        </authorList>
    </citation>
    <scope>NUCLEOTIDE SEQUENCE [LARGE SCALE GENOMIC DNA]</scope>
    <source>
        <strain evidence="7 8">DSM 29761</strain>
    </source>
</reference>
<accession>A0ABZ2CQ60</accession>
<dbReference type="Pfam" id="PF00535">
    <property type="entry name" value="Glycos_transf_2"/>
    <property type="match status" value="1"/>
</dbReference>
<dbReference type="InterPro" id="IPR029044">
    <property type="entry name" value="Nucleotide-diphossugar_trans"/>
</dbReference>
<dbReference type="CDD" id="cd06423">
    <property type="entry name" value="CESA_like"/>
    <property type="match status" value="1"/>
</dbReference>
<dbReference type="EMBL" id="CP137640">
    <property type="protein sequence ID" value="WVX84501.1"/>
    <property type="molecule type" value="Genomic_DNA"/>
</dbReference>
<keyword evidence="2 7" id="KW-0328">Glycosyltransferase</keyword>
<sequence>MIFLYMIMIILVYGGMLILSLFSIRKTYQLDEFEPYEELLLSEYTKPVSILVPAYNESAGIYGSIRSLLSIEYPEYEVIIINDGSTDDTLEKLTERFQLVKINRVYRKLLETKSIKGIYQSKLYPHLVVLDKENGGKADALNAGINCSRYPYFCSLDGDSIIERNAFLKVLKPIIESDDEVIASGGSVRIANGCEIQNGELIKVGLSRKPIVLMQVIEYLRAFLTGRVGLSQNNLLLIVSGAFGVFSKKWVVEAGGYAHTVGEDMELVVRLHRFMKEKKVNKKIMYVPDPVCWTEAPDSIMFLRRQRKRWHRGLFDSLWKHKRLMFNPKYGSIGLFSMPYFFFIEFLGPFVELLGYILLIISIFTGSIQIEYGILFFLLSLIYGSIYSMAAVLLEEWSMEKYPKVRHFAILFLMSLTETLWYRPLTVLWRVEGMIEAIFGKKGWGEMVRKGVSND</sequence>
<evidence type="ECO:0000259" key="5">
    <source>
        <dbReference type="Pfam" id="PF00535"/>
    </source>
</evidence>
<protein>
    <submittedName>
        <fullName evidence="7">Glycosyltransferase</fullName>
        <ecNumber evidence="7">2.4.-.-</ecNumber>
    </submittedName>
</protein>
<evidence type="ECO:0000256" key="2">
    <source>
        <dbReference type="ARBA" id="ARBA00022676"/>
    </source>
</evidence>
<feature type="transmembrane region" description="Helical" evidence="4">
    <location>
        <begin position="405"/>
        <end position="422"/>
    </location>
</feature>
<feature type="domain" description="Glycosyltransferase 2-like" evidence="6">
    <location>
        <begin position="237"/>
        <end position="363"/>
    </location>
</feature>
<dbReference type="PANTHER" id="PTHR43630">
    <property type="entry name" value="POLY-BETA-1,6-N-ACETYL-D-GLUCOSAMINE SYNTHASE"/>
    <property type="match status" value="1"/>
</dbReference>
<evidence type="ECO:0000313" key="7">
    <source>
        <dbReference type="EMBL" id="WVX84501.1"/>
    </source>
</evidence>
<evidence type="ECO:0000256" key="3">
    <source>
        <dbReference type="ARBA" id="ARBA00022679"/>
    </source>
</evidence>
<feature type="transmembrane region" description="Helical" evidence="4">
    <location>
        <begin position="340"/>
        <end position="364"/>
    </location>
</feature>
<comment type="similarity">
    <text evidence="1">Belongs to the glycosyltransferase 2 family.</text>
</comment>
<evidence type="ECO:0000256" key="1">
    <source>
        <dbReference type="ARBA" id="ARBA00006739"/>
    </source>
</evidence>
<feature type="transmembrane region" description="Helical" evidence="4">
    <location>
        <begin position="6"/>
        <end position="24"/>
    </location>
</feature>
<dbReference type="Pfam" id="PF13632">
    <property type="entry name" value="Glyco_trans_2_3"/>
    <property type="match status" value="1"/>
</dbReference>
<keyword evidence="4" id="KW-0812">Transmembrane</keyword>
<keyword evidence="4" id="KW-0472">Membrane</keyword>
<dbReference type="Proteomes" id="UP001357223">
    <property type="component" value="Chromosome"/>
</dbReference>